<accession>A0A371DFG8</accession>
<gene>
    <name evidence="1" type="ORF">OH76DRAFT_321121</name>
</gene>
<dbReference type="OrthoDB" id="10508195at2759"/>
<keyword evidence="2" id="KW-1185">Reference proteome</keyword>
<dbReference type="AlphaFoldDB" id="A0A371DFG8"/>
<proteinExistence type="predicted"/>
<dbReference type="EMBL" id="KZ857395">
    <property type="protein sequence ID" value="RDX51267.1"/>
    <property type="molecule type" value="Genomic_DNA"/>
</dbReference>
<name>A0A371DFG8_9APHY</name>
<evidence type="ECO:0000313" key="2">
    <source>
        <dbReference type="Proteomes" id="UP000256964"/>
    </source>
</evidence>
<protein>
    <submittedName>
        <fullName evidence="1">Uncharacterized protein</fullName>
    </submittedName>
</protein>
<dbReference type="Proteomes" id="UP000256964">
    <property type="component" value="Unassembled WGS sequence"/>
</dbReference>
<sequence>MSDRHDVCPHCLAIPCVIQHQRPRECTLTTNLTCPVPVLRSTHCRDSGIRSTVASVPWSYSQASAPIAHLFGTSSYAAHSRGADTVLNIWVSQERTRTLVEVLCKQRET</sequence>
<organism evidence="1 2">
    <name type="scientific">Lentinus brumalis</name>
    <dbReference type="NCBI Taxonomy" id="2498619"/>
    <lineage>
        <taxon>Eukaryota</taxon>
        <taxon>Fungi</taxon>
        <taxon>Dikarya</taxon>
        <taxon>Basidiomycota</taxon>
        <taxon>Agaricomycotina</taxon>
        <taxon>Agaricomycetes</taxon>
        <taxon>Polyporales</taxon>
        <taxon>Polyporaceae</taxon>
        <taxon>Lentinus</taxon>
    </lineage>
</organism>
<evidence type="ECO:0000313" key="1">
    <source>
        <dbReference type="EMBL" id="RDX51267.1"/>
    </source>
</evidence>
<reference evidence="1 2" key="1">
    <citation type="journal article" date="2018" name="Biotechnol. Biofuels">
        <title>Integrative visual omics of the white-rot fungus Polyporus brumalis exposes the biotechnological potential of its oxidative enzymes for delignifying raw plant biomass.</title>
        <authorList>
            <person name="Miyauchi S."/>
            <person name="Rancon A."/>
            <person name="Drula E."/>
            <person name="Hage H."/>
            <person name="Chaduli D."/>
            <person name="Favel A."/>
            <person name="Grisel S."/>
            <person name="Henrissat B."/>
            <person name="Herpoel-Gimbert I."/>
            <person name="Ruiz-Duenas F.J."/>
            <person name="Chevret D."/>
            <person name="Hainaut M."/>
            <person name="Lin J."/>
            <person name="Wang M."/>
            <person name="Pangilinan J."/>
            <person name="Lipzen A."/>
            <person name="Lesage-Meessen L."/>
            <person name="Navarro D."/>
            <person name="Riley R."/>
            <person name="Grigoriev I.V."/>
            <person name="Zhou S."/>
            <person name="Raouche S."/>
            <person name="Rosso M.N."/>
        </authorList>
    </citation>
    <scope>NUCLEOTIDE SEQUENCE [LARGE SCALE GENOMIC DNA]</scope>
    <source>
        <strain evidence="1 2">BRFM 1820</strain>
    </source>
</reference>